<proteinExistence type="predicted"/>
<evidence type="ECO:0000256" key="5">
    <source>
        <dbReference type="SAM" id="MobiDB-lite"/>
    </source>
</evidence>
<evidence type="ECO:0000313" key="8">
    <source>
        <dbReference type="Proteomes" id="UP000283509"/>
    </source>
</evidence>
<feature type="domain" description="BHLH" evidence="6">
    <location>
        <begin position="20"/>
        <end position="79"/>
    </location>
</feature>
<dbReference type="AlphaFoldDB" id="A0A423UA34"/>
<evidence type="ECO:0000313" key="7">
    <source>
        <dbReference type="EMBL" id="ROT85574.1"/>
    </source>
</evidence>
<evidence type="ECO:0000259" key="6">
    <source>
        <dbReference type="PROSITE" id="PS50888"/>
    </source>
</evidence>
<keyword evidence="8" id="KW-1185">Reference proteome</keyword>
<reference evidence="7 8" key="1">
    <citation type="submission" date="2018-04" db="EMBL/GenBank/DDBJ databases">
        <authorList>
            <person name="Zhang X."/>
            <person name="Yuan J."/>
            <person name="Li F."/>
            <person name="Xiang J."/>
        </authorList>
    </citation>
    <scope>NUCLEOTIDE SEQUENCE [LARGE SCALE GENOMIC DNA]</scope>
    <source>
        <tissue evidence="7">Muscle</tissue>
    </source>
</reference>
<dbReference type="SMART" id="SM00353">
    <property type="entry name" value="HLH"/>
    <property type="match status" value="1"/>
</dbReference>
<feature type="region of interest" description="Disordered" evidence="5">
    <location>
        <begin position="142"/>
        <end position="164"/>
    </location>
</feature>
<dbReference type="Pfam" id="PF00010">
    <property type="entry name" value="HLH"/>
    <property type="match status" value="1"/>
</dbReference>
<protein>
    <recommendedName>
        <fullName evidence="6">BHLH domain-containing protein</fullName>
    </recommendedName>
</protein>
<dbReference type="Proteomes" id="UP000283509">
    <property type="component" value="Unassembled WGS sequence"/>
</dbReference>
<dbReference type="InterPro" id="IPR011598">
    <property type="entry name" value="bHLH_dom"/>
</dbReference>
<feature type="compositionally biased region" description="Basic and acidic residues" evidence="5">
    <location>
        <begin position="146"/>
        <end position="157"/>
    </location>
</feature>
<dbReference type="Gene3D" id="4.10.280.10">
    <property type="entry name" value="Helix-loop-helix DNA-binding domain"/>
    <property type="match status" value="1"/>
</dbReference>
<reference evidence="7 8" key="2">
    <citation type="submission" date="2019-01" db="EMBL/GenBank/DDBJ databases">
        <title>The decoding of complex shrimp genome reveals the adaptation for benthos swimmer, frequently molting mechanism and breeding impact on genome.</title>
        <authorList>
            <person name="Sun Y."/>
            <person name="Gao Y."/>
            <person name="Yu Y."/>
        </authorList>
    </citation>
    <scope>NUCLEOTIDE SEQUENCE [LARGE SCALE GENOMIC DNA]</scope>
    <source>
        <tissue evidence="7">Muscle</tissue>
    </source>
</reference>
<dbReference type="GO" id="GO:0046983">
    <property type="term" value="F:protein dimerization activity"/>
    <property type="evidence" value="ECO:0007669"/>
    <property type="project" value="InterPro"/>
</dbReference>
<keyword evidence="2" id="KW-0805">Transcription regulation</keyword>
<dbReference type="SUPFAM" id="SSF47459">
    <property type="entry name" value="HLH, helix-loop-helix DNA-binding domain"/>
    <property type="match status" value="1"/>
</dbReference>
<feature type="region of interest" description="Disordered" evidence="5">
    <location>
        <begin position="198"/>
        <end position="302"/>
    </location>
</feature>
<dbReference type="EMBL" id="QCYY01000245">
    <property type="protein sequence ID" value="ROT85574.1"/>
    <property type="molecule type" value="Genomic_DNA"/>
</dbReference>
<feature type="compositionally biased region" description="Basic and acidic residues" evidence="5">
    <location>
        <begin position="246"/>
        <end position="257"/>
    </location>
</feature>
<keyword evidence="4" id="KW-0539">Nucleus</keyword>
<evidence type="ECO:0000256" key="1">
    <source>
        <dbReference type="ARBA" id="ARBA00004123"/>
    </source>
</evidence>
<organism evidence="7 8">
    <name type="scientific">Penaeus vannamei</name>
    <name type="common">Whiteleg shrimp</name>
    <name type="synonym">Litopenaeus vannamei</name>
    <dbReference type="NCBI Taxonomy" id="6689"/>
    <lineage>
        <taxon>Eukaryota</taxon>
        <taxon>Metazoa</taxon>
        <taxon>Ecdysozoa</taxon>
        <taxon>Arthropoda</taxon>
        <taxon>Crustacea</taxon>
        <taxon>Multicrustacea</taxon>
        <taxon>Malacostraca</taxon>
        <taxon>Eumalacostraca</taxon>
        <taxon>Eucarida</taxon>
        <taxon>Decapoda</taxon>
        <taxon>Dendrobranchiata</taxon>
        <taxon>Penaeoidea</taxon>
        <taxon>Penaeidae</taxon>
        <taxon>Penaeus</taxon>
    </lineage>
</organism>
<keyword evidence="3" id="KW-0804">Transcription</keyword>
<dbReference type="InterPro" id="IPR036638">
    <property type="entry name" value="HLH_DNA-bd_sf"/>
</dbReference>
<dbReference type="PANTHER" id="PTHR10985">
    <property type="entry name" value="BASIC HELIX-LOOP-HELIX TRANSCRIPTION FACTOR, HES-RELATED"/>
    <property type="match status" value="1"/>
</dbReference>
<sequence length="312" mass="34204">MGVPEAPYAKVKTPRPVTEGRRIRKPIMEKKRRDRINSCLDELSALLQEERMVKARTGKAAKLEKADVLELTVRYWQSVLGVRTRGGSAQLSGESGEESGYLKGYKHCISMVDSLLGDCKESGTETFREGLLQHLSERVQMLTPGEEEKKSEGEMDLAKSSAEITSGGDTQSLALIPTLLPDGALALLLQEGVATTAFESHSEAEDEHTGGRGQSLQLKPDQEPKSLLFAPMTSPKDAQDAHSPSRARDQPEDRREGLLAADSLGKQYKHPMADPTDNGSPMEEGLVLDGPQQDFEGATPMDTCSDLMWRPW</sequence>
<name>A0A423UA34_PENVA</name>
<dbReference type="InterPro" id="IPR050370">
    <property type="entry name" value="HES_HEY"/>
</dbReference>
<dbReference type="OrthoDB" id="6356824at2759"/>
<evidence type="ECO:0000256" key="2">
    <source>
        <dbReference type="ARBA" id="ARBA00023015"/>
    </source>
</evidence>
<accession>A0A423UA34</accession>
<evidence type="ECO:0000256" key="3">
    <source>
        <dbReference type="ARBA" id="ARBA00023163"/>
    </source>
</evidence>
<comment type="caution">
    <text evidence="7">The sequence shown here is derived from an EMBL/GenBank/DDBJ whole genome shotgun (WGS) entry which is preliminary data.</text>
</comment>
<gene>
    <name evidence="7" type="ORF">C7M84_011486</name>
</gene>
<dbReference type="GO" id="GO:0005634">
    <property type="term" value="C:nucleus"/>
    <property type="evidence" value="ECO:0007669"/>
    <property type="project" value="UniProtKB-SubCell"/>
</dbReference>
<comment type="subcellular location">
    <subcellularLocation>
        <location evidence="1">Nucleus</location>
    </subcellularLocation>
</comment>
<feature type="compositionally biased region" description="Basic and acidic residues" evidence="5">
    <location>
        <begin position="200"/>
        <end position="210"/>
    </location>
</feature>
<evidence type="ECO:0000256" key="4">
    <source>
        <dbReference type="ARBA" id="ARBA00023242"/>
    </source>
</evidence>
<dbReference type="STRING" id="6689.A0A423UA34"/>
<dbReference type="PROSITE" id="PS50888">
    <property type="entry name" value="BHLH"/>
    <property type="match status" value="1"/>
</dbReference>